<protein>
    <submittedName>
        <fullName evidence="2">Helix-turn-helix domain-containing protein</fullName>
    </submittedName>
</protein>
<name>A0ABX1AN03_9ACTN</name>
<evidence type="ECO:0000259" key="1">
    <source>
        <dbReference type="PROSITE" id="PS50943"/>
    </source>
</evidence>
<dbReference type="Pfam" id="PF19054">
    <property type="entry name" value="DUF5753"/>
    <property type="match status" value="1"/>
</dbReference>
<dbReference type="CDD" id="cd00093">
    <property type="entry name" value="HTH_XRE"/>
    <property type="match status" value="1"/>
</dbReference>
<comment type="caution">
    <text evidence="2">The sequence shown here is derived from an EMBL/GenBank/DDBJ whole genome shotgun (WGS) entry which is preliminary data.</text>
</comment>
<gene>
    <name evidence="2" type="ORF">HCJ92_05340</name>
</gene>
<reference evidence="2 3" key="1">
    <citation type="submission" date="2020-03" db="EMBL/GenBank/DDBJ databases">
        <title>Draft genome of Streptomyces sp. ventii, isolated from the Axial Seamount in the Pacific Ocean, and resequencing of the two type strains Streptomyces lonarensis strain NCL 716 and Streptomyces bohaiensis strain 11A07.</title>
        <authorList>
            <person name="Loughran R.M."/>
            <person name="Pfannmuller K.M."/>
            <person name="Wasson B.J."/>
            <person name="Deadmond M.C."/>
            <person name="Paddock B.E."/>
            <person name="Koyack M.J."/>
            <person name="Gallegos D.A."/>
            <person name="Mitchell E.A."/>
            <person name="Ushijima B."/>
            <person name="Saw J.H."/>
            <person name="Mcphail K.L."/>
            <person name="Videau P."/>
        </authorList>
    </citation>
    <scope>NUCLEOTIDE SEQUENCE [LARGE SCALE GENOMIC DNA]</scope>
    <source>
        <strain evidence="3">5675061</strain>
    </source>
</reference>
<evidence type="ECO:0000313" key="3">
    <source>
        <dbReference type="Proteomes" id="UP000746503"/>
    </source>
</evidence>
<dbReference type="InterPro" id="IPR043917">
    <property type="entry name" value="DUF5753"/>
</dbReference>
<keyword evidence="3" id="KW-1185">Reference proteome</keyword>
<dbReference type="RefSeq" id="WP_167932252.1">
    <property type="nucleotide sequence ID" value="NZ_JAAVJB010000023.1"/>
</dbReference>
<dbReference type="Gene3D" id="1.10.260.40">
    <property type="entry name" value="lambda repressor-like DNA-binding domains"/>
    <property type="match status" value="1"/>
</dbReference>
<evidence type="ECO:0000313" key="2">
    <source>
        <dbReference type="EMBL" id="NJP65727.1"/>
    </source>
</evidence>
<sequence length="279" mass="30938">MVNRKELNPDASPEAAYGARLRSAREARGWRQDDLADRIGYSGRHVSGVETTRKSPSRPFSVAVDIALELVGTTESFERQWGQIRHGALREGFPEYVTQEGRAVEIRTYNVGIMPGLLQTPEYAQAQEDGHVERGSISPDQATERVSVLAERQVALERSRPPLIFVVMDESCLRHQVGGSEVMQAQLQHLINVAARPNWIVQVAPHTLGARRSFNLPVNLLTLSDRSVICYSESQTQGHLDRSSASVLPILKAYHQLQGEALSPASSMALVEQLRKDIP</sequence>
<dbReference type="InterPro" id="IPR010982">
    <property type="entry name" value="Lambda_DNA-bd_dom_sf"/>
</dbReference>
<feature type="domain" description="HTH cro/C1-type" evidence="1">
    <location>
        <begin position="21"/>
        <end position="77"/>
    </location>
</feature>
<dbReference type="SMART" id="SM00530">
    <property type="entry name" value="HTH_XRE"/>
    <property type="match status" value="1"/>
</dbReference>
<dbReference type="EMBL" id="JAAVJB010000023">
    <property type="protein sequence ID" value="NJP65727.1"/>
    <property type="molecule type" value="Genomic_DNA"/>
</dbReference>
<dbReference type="InterPro" id="IPR001387">
    <property type="entry name" value="Cro/C1-type_HTH"/>
</dbReference>
<dbReference type="Proteomes" id="UP000746503">
    <property type="component" value="Unassembled WGS sequence"/>
</dbReference>
<dbReference type="PROSITE" id="PS50943">
    <property type="entry name" value="HTH_CROC1"/>
    <property type="match status" value="1"/>
</dbReference>
<organism evidence="2 3">
    <name type="scientific">Streptomyces spiramenti</name>
    <dbReference type="NCBI Taxonomy" id="2720606"/>
    <lineage>
        <taxon>Bacteria</taxon>
        <taxon>Bacillati</taxon>
        <taxon>Actinomycetota</taxon>
        <taxon>Actinomycetes</taxon>
        <taxon>Kitasatosporales</taxon>
        <taxon>Streptomycetaceae</taxon>
        <taxon>Streptomyces</taxon>
    </lineage>
</organism>
<dbReference type="Pfam" id="PF13560">
    <property type="entry name" value="HTH_31"/>
    <property type="match status" value="1"/>
</dbReference>
<accession>A0ABX1AN03</accession>
<dbReference type="SUPFAM" id="SSF47413">
    <property type="entry name" value="lambda repressor-like DNA-binding domains"/>
    <property type="match status" value="1"/>
</dbReference>
<proteinExistence type="predicted"/>